<feature type="transmembrane region" description="Helical" evidence="1">
    <location>
        <begin position="12"/>
        <end position="32"/>
    </location>
</feature>
<accession>A0A172XZE0</accession>
<evidence type="ECO:0000313" key="2">
    <source>
        <dbReference type="EMBL" id="ANF52301.1"/>
    </source>
</evidence>
<gene>
    <name evidence="2" type="ORF">A0O34_18025</name>
</gene>
<dbReference type="KEGG" id="chh:A0O34_18025"/>
<dbReference type="STRING" id="1685010.A0O34_18025"/>
<evidence type="ECO:0008006" key="4">
    <source>
        <dbReference type="Google" id="ProtNLM"/>
    </source>
</evidence>
<feature type="transmembrane region" description="Helical" evidence="1">
    <location>
        <begin position="44"/>
        <end position="60"/>
    </location>
</feature>
<reference evidence="2 3" key="1">
    <citation type="submission" date="2016-04" db="EMBL/GenBank/DDBJ databases">
        <title>Complete Genome Sequence of Chryseobacterium sp. IHBB 10212.</title>
        <authorList>
            <person name="Pal M."/>
            <person name="Swarnkar M.K."/>
            <person name="Kaushal K."/>
            <person name="Chhibber S."/>
            <person name="Singh A.K."/>
            <person name="Gulati A."/>
        </authorList>
    </citation>
    <scope>NUCLEOTIDE SEQUENCE [LARGE SCALE GENOMIC DNA]</scope>
    <source>
        <strain evidence="2 3">IHBB 10212</strain>
    </source>
</reference>
<sequence>MRLSNRNKASVYNFVNTLLIMAVLIGIALFLLEEYRFNILGLESYLLMIIPIALLIAFYLRGRQIFEYDSDGEALNFKNRNIVPFLDKPLSDEFPKYKLINYEIIDVFFIKRLYVTISSKVSGSTMLKYEISYLTRKEVTDLKFSLNKVVKANNEKKELKIKNDRRTLS</sequence>
<protein>
    <recommendedName>
        <fullName evidence="4">DUF304 domain-containing protein</fullName>
    </recommendedName>
</protein>
<organism evidence="2 3">
    <name type="scientific">Chryseobacterium glaciei</name>
    <dbReference type="NCBI Taxonomy" id="1685010"/>
    <lineage>
        <taxon>Bacteria</taxon>
        <taxon>Pseudomonadati</taxon>
        <taxon>Bacteroidota</taxon>
        <taxon>Flavobacteriia</taxon>
        <taxon>Flavobacteriales</taxon>
        <taxon>Weeksellaceae</taxon>
        <taxon>Chryseobacterium group</taxon>
        <taxon>Chryseobacterium</taxon>
    </lineage>
</organism>
<dbReference type="AlphaFoldDB" id="A0A172XZE0"/>
<keyword evidence="1" id="KW-0472">Membrane</keyword>
<dbReference type="Proteomes" id="UP000077824">
    <property type="component" value="Chromosome"/>
</dbReference>
<keyword evidence="3" id="KW-1185">Reference proteome</keyword>
<evidence type="ECO:0000313" key="3">
    <source>
        <dbReference type="Proteomes" id="UP000077824"/>
    </source>
</evidence>
<name>A0A172XZE0_9FLAO</name>
<keyword evidence="1" id="KW-0812">Transmembrane</keyword>
<keyword evidence="1" id="KW-1133">Transmembrane helix</keyword>
<dbReference type="OrthoDB" id="1452926at2"/>
<proteinExistence type="predicted"/>
<dbReference type="EMBL" id="CP015199">
    <property type="protein sequence ID" value="ANF52301.1"/>
    <property type="molecule type" value="Genomic_DNA"/>
</dbReference>
<evidence type="ECO:0000256" key="1">
    <source>
        <dbReference type="SAM" id="Phobius"/>
    </source>
</evidence>